<dbReference type="InterPro" id="IPR056437">
    <property type="entry name" value="Znf-C2H2_ZNF598/HEL2"/>
</dbReference>
<comment type="caution">
    <text evidence="5">The sequence shown here is derived from an EMBL/GenBank/DDBJ whole genome shotgun (WGS) entry which is preliminary data.</text>
</comment>
<evidence type="ECO:0000313" key="6">
    <source>
        <dbReference type="Proteomes" id="UP000717996"/>
    </source>
</evidence>
<dbReference type="PANTHER" id="PTHR13162">
    <property type="entry name" value="CCR4-NOT TRANSCRIPTION COMPLEX"/>
    <property type="match status" value="1"/>
</dbReference>
<feature type="compositionally biased region" description="Basic and acidic residues" evidence="3">
    <location>
        <begin position="311"/>
        <end position="326"/>
    </location>
</feature>
<evidence type="ECO:0000256" key="2">
    <source>
        <dbReference type="PROSITE-ProRule" id="PRU00175"/>
    </source>
</evidence>
<reference evidence="5" key="1">
    <citation type="journal article" date="2020" name="Microb. Genom.">
        <title>Genetic diversity of clinical and environmental Mucorales isolates obtained from an investigation of mucormycosis cases among solid organ transplant recipients.</title>
        <authorList>
            <person name="Nguyen M.H."/>
            <person name="Kaul D."/>
            <person name="Muto C."/>
            <person name="Cheng S.J."/>
            <person name="Richter R.A."/>
            <person name="Bruno V.M."/>
            <person name="Liu G."/>
            <person name="Beyhan S."/>
            <person name="Sundermann A.J."/>
            <person name="Mounaud S."/>
            <person name="Pasculle A.W."/>
            <person name="Nierman W.C."/>
            <person name="Driscoll E."/>
            <person name="Cumbie R."/>
            <person name="Clancy C.J."/>
            <person name="Dupont C.L."/>
        </authorList>
    </citation>
    <scope>NUCLEOTIDE SEQUENCE</scope>
    <source>
        <strain evidence="5">GL16</strain>
    </source>
</reference>
<keyword evidence="2" id="KW-0863">Zinc-finger</keyword>
<dbReference type="Gene3D" id="1.25.40.800">
    <property type="match status" value="1"/>
</dbReference>
<dbReference type="OrthoDB" id="1933107at2759"/>
<feature type="domain" description="RING-type" evidence="4">
    <location>
        <begin position="32"/>
        <end position="72"/>
    </location>
</feature>
<feature type="compositionally biased region" description="Low complexity" evidence="3">
    <location>
        <begin position="352"/>
        <end position="363"/>
    </location>
</feature>
<keyword evidence="2" id="KW-0862">Zinc</keyword>
<protein>
    <recommendedName>
        <fullName evidence="4">RING-type domain-containing protein</fullName>
    </recommendedName>
</protein>
<dbReference type="PROSITE" id="PS00028">
    <property type="entry name" value="ZINC_FINGER_C2H2_1"/>
    <property type="match status" value="2"/>
</dbReference>
<dbReference type="InterPro" id="IPR013083">
    <property type="entry name" value="Znf_RING/FYVE/PHD"/>
</dbReference>
<dbReference type="PROSITE" id="PS50089">
    <property type="entry name" value="ZF_RING_2"/>
    <property type="match status" value="1"/>
</dbReference>
<dbReference type="CDD" id="cd16615">
    <property type="entry name" value="RING-HC_ZNF598"/>
    <property type="match status" value="1"/>
</dbReference>
<dbReference type="InterPro" id="IPR040398">
    <property type="entry name" value="Not1"/>
</dbReference>
<feature type="compositionally biased region" description="Low complexity" evidence="3">
    <location>
        <begin position="550"/>
        <end position="561"/>
    </location>
</feature>
<dbReference type="Gene3D" id="1.25.40.790">
    <property type="match status" value="1"/>
</dbReference>
<dbReference type="GO" id="GO:0030015">
    <property type="term" value="C:CCR4-NOT core complex"/>
    <property type="evidence" value="ECO:0007669"/>
    <property type="project" value="InterPro"/>
</dbReference>
<gene>
    <name evidence="5" type="ORF">G6F51_006850</name>
</gene>
<dbReference type="SUPFAM" id="SSF57850">
    <property type="entry name" value="RING/U-box"/>
    <property type="match status" value="1"/>
</dbReference>
<feature type="region of interest" description="Disordered" evidence="3">
    <location>
        <begin position="508"/>
        <end position="609"/>
    </location>
</feature>
<proteinExistence type="inferred from homology"/>
<dbReference type="Proteomes" id="UP000717996">
    <property type="component" value="Unassembled WGS sequence"/>
</dbReference>
<feature type="compositionally biased region" description="Polar residues" evidence="3">
    <location>
        <begin position="513"/>
        <end position="522"/>
    </location>
</feature>
<dbReference type="InterPro" id="IPR001841">
    <property type="entry name" value="Znf_RING"/>
</dbReference>
<feature type="compositionally biased region" description="Polar residues" evidence="3">
    <location>
        <begin position="394"/>
        <end position="408"/>
    </location>
</feature>
<keyword evidence="2" id="KW-0479">Metal-binding</keyword>
<name>A0A9P6Y9Y8_RHIOR</name>
<feature type="compositionally biased region" description="Polar residues" evidence="3">
    <location>
        <begin position="562"/>
        <end position="572"/>
    </location>
</feature>
<accession>A0A9P6Y9Y8</accession>
<dbReference type="Pfam" id="PF23202">
    <property type="entry name" value="PAH_ZNF598"/>
    <property type="match status" value="1"/>
</dbReference>
<evidence type="ECO:0000259" key="4">
    <source>
        <dbReference type="PROSITE" id="PS50089"/>
    </source>
</evidence>
<dbReference type="GO" id="GO:0017148">
    <property type="term" value="P:negative regulation of translation"/>
    <property type="evidence" value="ECO:0007669"/>
    <property type="project" value="InterPro"/>
</dbReference>
<feature type="compositionally biased region" description="Low complexity" evidence="3">
    <location>
        <begin position="327"/>
        <end position="344"/>
    </location>
</feature>
<dbReference type="Pfam" id="PF04054">
    <property type="entry name" value="Not1"/>
    <property type="match status" value="1"/>
</dbReference>
<sequence>MPAQDKKSKQNKKQNKKPAAVNDEESDAEELCFICTEPITTFAVADCDHRTCHKCALRLRALYETRSCAYCKAEETAVIFTKEIEKPFAEYTESDTPYADKKLNIKFETQDMYKDAMNMMKYNCSQKDCTVCCKDWGDLKLHIRKEHNLNLCDLCIKHKKVFPFEHTLYTSAQLMEHHQKGDKGFIEDDETGFSGHPECQFCKTRFFGNDELYVHCRDNHEQCFLCVREGIRHEYYINYGSLEEHFKKDHYMCLYPQCLEKKFVVFGSSIDLIGHEAEVHGESTSGLQRCMQTEARRVELNFQYDSFRPSRMTDGRKNNRNSDKTNKSNSNSSGNGSTTSLSANDFPSIQKAAASSSSAADSSNQSRLIPGAPSRKKGKQKAVQKPSGFGGLSGQESTSSSGTATPDTAQEEPSVVTSHAVFLIKLESMLQSKQKVTEFRRLTGAFRKGTMGADAYVSQVVQLAGDNVEKSNKIFKGVENLLDLEDKKLELVRAWRNKHTAMTQFPALEVKSRTPSNSTKTSRVLVIKNTKPAKASKVTKTPWDKPTVPSPSSSGSESSVSRIQRASPSATHSIPRKANNNNNNSDFPSLESKAFPSLPTAAPKHKEVLNMRRNTSQPRLNAWGSSSDQQEGQDIIEEETDLLSTDKKKKDLFNIQTTFQNDMFTTKIEQMLVELDRLVNQSGNIPFSLLPPQHDIILVMRQIPLLINQSSTPLLLYSIVEKVICQLYQSTTNLAIEVYCRFLQILLELSVSVAKDTLSWILYSDDTRKYNAKVMASLLKSGLIPIDEYDVQLSKRLEKTVEMQLVEFSVELLRHCLFVAQPITSIEDHLLTIKALMKSNHEGVKEFIEDLSSQWTVRYKDVNPKDDTFTLRLLLSEWIRLYKHALTSKSVYDQFANKILDTVTADSDRLCFFFRLCTEVCVELYQPSKSQYVDAYSKLVGTIIYKSHGSIKMTSQVLSIVVLVIAQKQEKLGTQFNQKPFLKLLSSLFIELNNVNDDKESFVSVYGDVLYTLQPLHFPGFSYSWLQLFSHRLFLPLLLKQENDGWTVCYKLTVALLSFLRLLLSPMNEERSKLSRSTKTFYQGTLRFLVVMLHDYPEFLCKHYLSFIHLLPLSCIQLRNIILSAFPRTMILPDPFTITLGYMANNATKPKLLLEEVKEDEESVLNEFGAYLSDGGGHTKMSIGSLLVQYISIDSIERIQRLVFYVGSHATLDTKKPLSENAAIQIYKYLLGHFLSSQNSFGQYVLLNSIADHLRYPNSHTYFFSLTILHLFNSQPDEIKEQITRILLERLIVNRPHPWGLLTTFVQLIKESHFKENDFIRCSPDIHRLFDNVSKSIQRMS</sequence>
<organism evidence="5 6">
    <name type="scientific">Rhizopus oryzae</name>
    <name type="common">Mucormycosis agent</name>
    <name type="synonym">Rhizopus arrhizus var. delemar</name>
    <dbReference type="NCBI Taxonomy" id="64495"/>
    <lineage>
        <taxon>Eukaryota</taxon>
        <taxon>Fungi</taxon>
        <taxon>Fungi incertae sedis</taxon>
        <taxon>Mucoromycota</taxon>
        <taxon>Mucoromycotina</taxon>
        <taxon>Mucoromycetes</taxon>
        <taxon>Mucorales</taxon>
        <taxon>Mucorineae</taxon>
        <taxon>Rhizopodaceae</taxon>
        <taxon>Rhizopus</taxon>
    </lineage>
</organism>
<dbReference type="Gene3D" id="3.30.40.10">
    <property type="entry name" value="Zinc/RING finger domain, C3HC4 (zinc finger)"/>
    <property type="match status" value="1"/>
</dbReference>
<evidence type="ECO:0000256" key="3">
    <source>
        <dbReference type="SAM" id="MobiDB-lite"/>
    </source>
</evidence>
<dbReference type="GO" id="GO:0060090">
    <property type="term" value="F:molecular adaptor activity"/>
    <property type="evidence" value="ECO:0007669"/>
    <property type="project" value="TreeGrafter"/>
</dbReference>
<dbReference type="SMART" id="SM00355">
    <property type="entry name" value="ZnF_C2H2"/>
    <property type="match status" value="4"/>
</dbReference>
<dbReference type="InterPro" id="IPR013087">
    <property type="entry name" value="Znf_C2H2_type"/>
</dbReference>
<dbReference type="Pfam" id="PF25447">
    <property type="entry name" value="RING_ZNF598"/>
    <property type="match status" value="1"/>
</dbReference>
<dbReference type="GO" id="GO:0000932">
    <property type="term" value="C:P-body"/>
    <property type="evidence" value="ECO:0007669"/>
    <property type="project" value="TreeGrafter"/>
</dbReference>
<dbReference type="GO" id="GO:0008270">
    <property type="term" value="F:zinc ion binding"/>
    <property type="evidence" value="ECO:0007669"/>
    <property type="project" value="UniProtKB-KW"/>
</dbReference>
<comment type="similarity">
    <text evidence="1">Belongs to the ZNF598/HEL2 family.</text>
</comment>
<feature type="region of interest" description="Disordered" evidence="3">
    <location>
        <begin position="306"/>
        <end position="414"/>
    </location>
</feature>
<feature type="region of interest" description="Disordered" evidence="3">
    <location>
        <begin position="1"/>
        <end position="22"/>
    </location>
</feature>
<dbReference type="Pfam" id="PF23230">
    <property type="entry name" value="zf-C2H2_13"/>
    <property type="match status" value="1"/>
</dbReference>
<dbReference type="CDD" id="cd20710">
    <property type="entry name" value="NOT1_connector"/>
    <property type="match status" value="1"/>
</dbReference>
<dbReference type="EMBL" id="JAANIT010000966">
    <property type="protein sequence ID" value="KAG1543142.1"/>
    <property type="molecule type" value="Genomic_DNA"/>
</dbReference>
<dbReference type="InterPro" id="IPR055454">
    <property type="entry name" value="CNOT1-like_NOT1_connector"/>
</dbReference>
<dbReference type="GO" id="GO:0000288">
    <property type="term" value="P:nuclear-transcribed mRNA catabolic process, deadenylation-dependent decay"/>
    <property type="evidence" value="ECO:0007669"/>
    <property type="project" value="TreeGrafter"/>
</dbReference>
<dbReference type="InterPro" id="IPR041888">
    <property type="entry name" value="RING-HC_ZNF598/HEL2"/>
</dbReference>
<evidence type="ECO:0000313" key="5">
    <source>
        <dbReference type="EMBL" id="KAG1543142.1"/>
    </source>
</evidence>
<dbReference type="PANTHER" id="PTHR13162:SF8">
    <property type="entry name" value="CCR4-NOT TRANSCRIPTION COMPLEX SUBUNIT 1"/>
    <property type="match status" value="1"/>
</dbReference>
<dbReference type="Pfam" id="PF25097">
    <property type="entry name" value="ARM_Cnot1"/>
    <property type="match status" value="1"/>
</dbReference>
<evidence type="ECO:0000256" key="1">
    <source>
        <dbReference type="ARBA" id="ARBA00035113"/>
    </source>
</evidence>
<dbReference type="InterPro" id="IPR057634">
    <property type="entry name" value="PAH_ZNF598/HEL2"/>
</dbReference>
<dbReference type="InterPro" id="IPR007196">
    <property type="entry name" value="CCR4-Not_Not1_C"/>
</dbReference>